<dbReference type="VEuPathDB" id="PiroplasmaDB:TA02870"/>
<sequence length="428" mass="50587">MECLKSSALIPGEPEYKSEFNLLNMLLMKVPKDVDLLPILNIKPLQPRHSSALQELHLELFPVHYDPSFFEVACSTECGFYDTQSFWDMFDSSSNNTRDLDWYENQILSFGLFLPRSYVSFFRKFGKYDIESYLEYISNEDDFTEFDDPLAEMLIFDPEYDEFLIGFVTLLINLEVTNKLISDDDYNILYTHYHNNMENNSLLSNEININLDKFDVSYYSFIYNQLYNNKLLIEYTRKFQIKDAKTIYILSTGITLGLRRRSLGTHLILFTQILIYFINYSIIVFEGYYYILRSRDVLDTIKNYYNKLFFKDNYNLLYSFYTLVLNDNSICPRKTTDELDSIIQAKLGEPTSNLIINSNCDQDSNHNSVSCVNNIPLVIYLHTIYYNEVATEMYKKLHFYNITTIPNYYSINNKKYNANFLAYFLPKP</sequence>
<dbReference type="AlphaFoldDB" id="A0A3B0MFN7"/>
<evidence type="ECO:0000313" key="7">
    <source>
        <dbReference type="EMBL" id="SVP89951.1"/>
    </source>
</evidence>
<dbReference type="EMBL" id="UIVS01000001">
    <property type="protein sequence ID" value="SVP89951.1"/>
    <property type="molecule type" value="Genomic_DNA"/>
</dbReference>
<evidence type="ECO:0000256" key="2">
    <source>
        <dbReference type="ARBA" id="ARBA00022679"/>
    </source>
</evidence>
<feature type="transmembrane region" description="Helical" evidence="5">
    <location>
        <begin position="267"/>
        <end position="291"/>
    </location>
</feature>
<keyword evidence="4" id="KW-0012">Acyltransferase</keyword>
<dbReference type="GO" id="GO:0000139">
    <property type="term" value="C:Golgi membrane"/>
    <property type="evidence" value="ECO:0007669"/>
    <property type="project" value="TreeGrafter"/>
</dbReference>
<dbReference type="GO" id="GO:0004596">
    <property type="term" value="F:protein-N-terminal amino-acid acetyltransferase activity"/>
    <property type="evidence" value="ECO:0007669"/>
    <property type="project" value="InterPro"/>
</dbReference>
<dbReference type="PANTHER" id="PTHR14744">
    <property type="entry name" value="N-ALPHA-ACETYLTRANSFERASE 60"/>
    <property type="match status" value="1"/>
</dbReference>
<accession>A0A3B0MFN7</accession>
<keyword evidence="2" id="KW-0808">Transferase</keyword>
<gene>
    <name evidence="6" type="ORF">TAT_000065600</name>
    <name evidence="7" type="ORF">TAV_000065300</name>
</gene>
<dbReference type="EC" id="2.3.1.48" evidence="1"/>
<evidence type="ECO:0000256" key="1">
    <source>
        <dbReference type="ARBA" id="ARBA00013184"/>
    </source>
</evidence>
<protein>
    <recommendedName>
        <fullName evidence="1">histone acetyltransferase</fullName>
        <ecNumber evidence="1">2.3.1.48</ecNumber>
    </recommendedName>
</protein>
<dbReference type="GO" id="GO:0004402">
    <property type="term" value="F:histone acetyltransferase activity"/>
    <property type="evidence" value="ECO:0007669"/>
    <property type="project" value="TreeGrafter"/>
</dbReference>
<evidence type="ECO:0000256" key="4">
    <source>
        <dbReference type="ARBA" id="ARBA00023315"/>
    </source>
</evidence>
<dbReference type="InterPro" id="IPR045141">
    <property type="entry name" value="NAA60-like"/>
</dbReference>
<evidence type="ECO:0000256" key="5">
    <source>
        <dbReference type="SAM" id="Phobius"/>
    </source>
</evidence>
<keyword evidence="3" id="KW-0156">Chromatin regulator</keyword>
<dbReference type="EMBL" id="UIVT01000001">
    <property type="protein sequence ID" value="SVP88803.1"/>
    <property type="molecule type" value="Genomic_DNA"/>
</dbReference>
<keyword evidence="5" id="KW-0812">Transmembrane</keyword>
<name>A0A3B0MFN7_THEAN</name>
<dbReference type="PANTHER" id="PTHR14744:SF15">
    <property type="entry name" value="N-ALPHA-ACETYLTRANSFERASE 60"/>
    <property type="match status" value="1"/>
</dbReference>
<evidence type="ECO:0000256" key="3">
    <source>
        <dbReference type="ARBA" id="ARBA00022853"/>
    </source>
</evidence>
<organism evidence="6">
    <name type="scientific">Theileria annulata</name>
    <dbReference type="NCBI Taxonomy" id="5874"/>
    <lineage>
        <taxon>Eukaryota</taxon>
        <taxon>Sar</taxon>
        <taxon>Alveolata</taxon>
        <taxon>Apicomplexa</taxon>
        <taxon>Aconoidasida</taxon>
        <taxon>Piroplasmida</taxon>
        <taxon>Theileriidae</taxon>
        <taxon>Theileria</taxon>
    </lineage>
</organism>
<keyword evidence="5" id="KW-0472">Membrane</keyword>
<reference evidence="6" key="1">
    <citation type="submission" date="2018-07" db="EMBL/GenBank/DDBJ databases">
        <authorList>
            <person name="Quirk P.G."/>
            <person name="Krulwich T.A."/>
        </authorList>
    </citation>
    <scope>NUCLEOTIDE SEQUENCE</scope>
    <source>
        <strain evidence="6">Anand</strain>
    </source>
</reference>
<evidence type="ECO:0000313" key="6">
    <source>
        <dbReference type="EMBL" id="SVP88803.1"/>
    </source>
</evidence>
<proteinExistence type="predicted"/>
<keyword evidence="5" id="KW-1133">Transmembrane helix</keyword>